<reference evidence="5" key="1">
    <citation type="journal article" date="2019" name="MBio">
        <title>Virus Genomes from Deep Sea Sediments Expand the Ocean Megavirome and Support Independent Origins of Viral Gigantism.</title>
        <authorList>
            <person name="Backstrom D."/>
            <person name="Yutin N."/>
            <person name="Jorgensen S.L."/>
            <person name="Dharamshi J."/>
            <person name="Homa F."/>
            <person name="Zaremba-Niedwiedzka K."/>
            <person name="Spang A."/>
            <person name="Wolf Y.I."/>
            <person name="Koonin E.V."/>
            <person name="Ettema T.J."/>
        </authorList>
    </citation>
    <scope>NUCLEOTIDE SEQUENCE</scope>
</reference>
<keyword evidence="5" id="KW-0347">Helicase</keyword>
<dbReference type="Pfam" id="PF08706">
    <property type="entry name" value="D5_N"/>
    <property type="match status" value="1"/>
</dbReference>
<dbReference type="PANTHER" id="PTHR35372">
    <property type="entry name" value="ATP BINDING PROTEIN-RELATED"/>
    <property type="match status" value="1"/>
</dbReference>
<dbReference type="GO" id="GO:0004386">
    <property type="term" value="F:helicase activity"/>
    <property type="evidence" value="ECO:0007669"/>
    <property type="project" value="UniProtKB-KW"/>
</dbReference>
<dbReference type="InterPro" id="IPR051620">
    <property type="entry name" value="ORF904-like_C"/>
</dbReference>
<sequence length="872" mass="101345">MSLSLLIQDSIDSGNYKYFDHETGFKFSPNNVKFWITYMNTVKDGGKVSVYERNDGPVQLSFDVSIKLEEITSDTIEYVDKFIRQIIITVKGVITTMIESGSDSEGNCFYLRRSRSPFVILDSGELKFDAKLVFPGCILTTCHSKLLYRRMIMTLMIQKISIPELKLDLSNTIGSIVALTDPKLRLLYLSSIEGEGLSIQSIVSDKEYKLSDVFHPQNHKDFLEYDIDIKEFKYYVPLLFSKGYLHKHISRIKEPSIDGKKLNHIEPTDSPLIQVKAMIHLISPRRAAIKHDWLDIGASIKASDFEIPERDKIKLWKKFTKLKDKFSEDQCENEWDDLNEHITVHTLEFFAIKDNKDRHDKFRKSDRLKLLNKAIYEQTHSAIADAFKAYYPIDFLCSKYSDNIWYYFTGVIWKKVDGVATLMQYIERKFVRIIINLRRRELSESKDIHDTELSSRNDNRIDMISKLLKKLGNHSTKISVIKELKTRYFNEDFETIKDTIPYLTGCRNCVIDVRSGKAITRPGKPEDYITKTTKRRYVHLSWNHPHVKMYMKYMGQVFTNNMVMNYMLRFIASLLILGNKDKIVPFLCGGGDNSKSIIVKIIESAFGSYARKISTSFLTERRTSSDGATPGLVRLRGARIVFGQEPNSRTPIQSGTLKESSGNDTVYVRDLYQKGSELIEMLISFILVIVANVAPPIPDCQKAVWRRVRMIDLNSEWLKEGVPDDIKEQYRTKKFKMDKDFDRFIPKLGNAMLWVAVQYYERYNRDGLNEPECITRSSNIYKQENNYFIGFVNDNIVRVENKQNALDKNAIVTMKDLFSEFIPWYKDRVRGKLPTITEFRKNIEAILKQKISPENTWYGYRLVEQSTGLIKF</sequence>
<accession>A0A481YQM9</accession>
<organism evidence="5">
    <name type="scientific">Pithovirus LCDPAC01</name>
    <dbReference type="NCBI Taxonomy" id="2506600"/>
    <lineage>
        <taxon>Viruses</taxon>
        <taxon>Pithoviruses</taxon>
    </lineage>
</organism>
<keyword evidence="3" id="KW-0067">ATP-binding</keyword>
<dbReference type="InterPro" id="IPR014015">
    <property type="entry name" value="Helicase_SF3_DNA-vir"/>
</dbReference>
<dbReference type="GO" id="GO:0005524">
    <property type="term" value="F:ATP binding"/>
    <property type="evidence" value="ECO:0007669"/>
    <property type="project" value="UniProtKB-KW"/>
</dbReference>
<evidence type="ECO:0000256" key="1">
    <source>
        <dbReference type="ARBA" id="ARBA00022741"/>
    </source>
</evidence>
<dbReference type="InterPro" id="IPR056443">
    <property type="entry name" value="AEP_C962R"/>
</dbReference>
<dbReference type="GO" id="GO:0016817">
    <property type="term" value="F:hydrolase activity, acting on acid anhydrides"/>
    <property type="evidence" value="ECO:0007669"/>
    <property type="project" value="InterPro"/>
</dbReference>
<evidence type="ECO:0000256" key="3">
    <source>
        <dbReference type="ARBA" id="ARBA00022840"/>
    </source>
</evidence>
<dbReference type="EMBL" id="MK500289">
    <property type="protein sequence ID" value="QBK84723.1"/>
    <property type="molecule type" value="Genomic_DNA"/>
</dbReference>
<keyword evidence="2" id="KW-0378">Hydrolase</keyword>
<evidence type="ECO:0000313" key="5">
    <source>
        <dbReference type="EMBL" id="QBK84723.1"/>
    </source>
</evidence>
<protein>
    <submittedName>
        <fullName evidence="5">D5-like helicase-primase</fullName>
    </submittedName>
</protein>
<name>A0A481YQM9_9VIRU</name>
<feature type="domain" description="SF3 helicase" evidence="4">
    <location>
        <begin position="562"/>
        <end position="748"/>
    </location>
</feature>
<evidence type="ECO:0000259" key="4">
    <source>
        <dbReference type="PROSITE" id="PS51206"/>
    </source>
</evidence>
<dbReference type="PROSITE" id="PS51206">
    <property type="entry name" value="SF3_HELICASE_1"/>
    <property type="match status" value="1"/>
</dbReference>
<keyword evidence="1" id="KW-0547">Nucleotide-binding</keyword>
<gene>
    <name evidence="5" type="ORF">LCDPAC01_02040</name>
</gene>
<dbReference type="Pfam" id="PF23162">
    <property type="entry name" value="AEP_C962R"/>
    <property type="match status" value="1"/>
</dbReference>
<dbReference type="InterPro" id="IPR014819">
    <property type="entry name" value="PriCT_2"/>
</dbReference>
<dbReference type="Pfam" id="PF08707">
    <property type="entry name" value="PriCT_2"/>
    <property type="match status" value="1"/>
</dbReference>
<dbReference type="PANTHER" id="PTHR35372:SF2">
    <property type="entry name" value="SF3 HELICASE DOMAIN-CONTAINING PROTEIN"/>
    <property type="match status" value="1"/>
</dbReference>
<proteinExistence type="predicted"/>
<evidence type="ECO:0000256" key="2">
    <source>
        <dbReference type="ARBA" id="ARBA00022801"/>
    </source>
</evidence>
<dbReference type="InterPro" id="IPR014818">
    <property type="entry name" value="Phage/plasmid_primase_P4_C"/>
</dbReference>